<protein>
    <submittedName>
        <fullName evidence="2">Uncharacterized protein</fullName>
    </submittedName>
</protein>
<organism evidence="2 3">
    <name type="scientific">Colletotrichum karsti</name>
    <dbReference type="NCBI Taxonomy" id="1095194"/>
    <lineage>
        <taxon>Eukaryota</taxon>
        <taxon>Fungi</taxon>
        <taxon>Dikarya</taxon>
        <taxon>Ascomycota</taxon>
        <taxon>Pezizomycotina</taxon>
        <taxon>Sordariomycetes</taxon>
        <taxon>Hypocreomycetidae</taxon>
        <taxon>Glomerellales</taxon>
        <taxon>Glomerellaceae</taxon>
        <taxon>Colletotrichum</taxon>
        <taxon>Colletotrichum boninense species complex</taxon>
    </lineage>
</organism>
<sequence>MPGDADDGTASAGADSSTKITDNKPTDTPYTSALKRALESPAPNVPKLSFPMRARGVTTSASTSTAAAPFGQGPRLPNPTRPAPSAPKSNKSYESTPGASKSNDTNHEINHPRMESKAKEVPRNGGPNRMQFFR</sequence>
<feature type="compositionally biased region" description="Basic and acidic residues" evidence="1">
    <location>
        <begin position="104"/>
        <end position="122"/>
    </location>
</feature>
<gene>
    <name evidence="2" type="ORF">CkaCkLH20_12231</name>
</gene>
<feature type="compositionally biased region" description="Pro residues" evidence="1">
    <location>
        <begin position="76"/>
        <end position="85"/>
    </location>
</feature>
<reference evidence="2" key="2">
    <citation type="submission" date="2020-11" db="EMBL/GenBank/DDBJ databases">
        <title>Whole genome sequencing of Colletotrichum sp.</title>
        <authorList>
            <person name="Li H."/>
        </authorList>
    </citation>
    <scope>NUCLEOTIDE SEQUENCE</scope>
    <source>
        <strain evidence="2">CkLH20</strain>
    </source>
</reference>
<comment type="caution">
    <text evidence="2">The sequence shown here is derived from an EMBL/GenBank/DDBJ whole genome shotgun (WGS) entry which is preliminary data.</text>
</comment>
<dbReference type="Proteomes" id="UP000781932">
    <property type="component" value="Unassembled WGS sequence"/>
</dbReference>
<feature type="compositionally biased region" description="Low complexity" evidence="1">
    <location>
        <begin position="8"/>
        <end position="18"/>
    </location>
</feature>
<dbReference type="AlphaFoldDB" id="A0A9P6HSX6"/>
<proteinExistence type="predicted"/>
<name>A0A9P6HSX6_9PEZI</name>
<evidence type="ECO:0000313" key="3">
    <source>
        <dbReference type="Proteomes" id="UP000781932"/>
    </source>
</evidence>
<dbReference type="EMBL" id="JAATWM020000056">
    <property type="protein sequence ID" value="KAF9870267.1"/>
    <property type="molecule type" value="Genomic_DNA"/>
</dbReference>
<dbReference type="RefSeq" id="XP_038739728.1">
    <property type="nucleotide sequence ID" value="XM_038894944.1"/>
</dbReference>
<feature type="compositionally biased region" description="Low complexity" evidence="1">
    <location>
        <begin position="58"/>
        <end position="68"/>
    </location>
</feature>
<feature type="compositionally biased region" description="Polar residues" evidence="1">
    <location>
        <begin position="87"/>
        <end position="103"/>
    </location>
</feature>
<evidence type="ECO:0000256" key="1">
    <source>
        <dbReference type="SAM" id="MobiDB-lite"/>
    </source>
</evidence>
<feature type="region of interest" description="Disordered" evidence="1">
    <location>
        <begin position="1"/>
        <end position="134"/>
    </location>
</feature>
<reference evidence="2" key="1">
    <citation type="submission" date="2020-03" db="EMBL/GenBank/DDBJ databases">
        <authorList>
            <person name="He L."/>
        </authorList>
    </citation>
    <scope>NUCLEOTIDE SEQUENCE</scope>
    <source>
        <strain evidence="2">CkLH20</strain>
    </source>
</reference>
<dbReference type="GeneID" id="62168018"/>
<keyword evidence="3" id="KW-1185">Reference proteome</keyword>
<accession>A0A9P6HSX6</accession>
<evidence type="ECO:0000313" key="2">
    <source>
        <dbReference type="EMBL" id="KAF9870267.1"/>
    </source>
</evidence>